<dbReference type="Pfam" id="PF00646">
    <property type="entry name" value="F-box"/>
    <property type="match status" value="1"/>
</dbReference>
<evidence type="ECO:0000259" key="1">
    <source>
        <dbReference type="PROSITE" id="PS50181"/>
    </source>
</evidence>
<dbReference type="InterPro" id="IPR017451">
    <property type="entry name" value="F-box-assoc_interact_dom"/>
</dbReference>
<dbReference type="Proteomes" id="UP000008694">
    <property type="component" value="Unassembled WGS sequence"/>
</dbReference>
<dbReference type="PANTHER" id="PTHR31672">
    <property type="entry name" value="BNACNNG10540D PROTEIN"/>
    <property type="match status" value="1"/>
</dbReference>
<organism evidence="3">
    <name type="scientific">Arabidopsis lyrata subsp. lyrata</name>
    <name type="common">Lyre-leaved rock-cress</name>
    <dbReference type="NCBI Taxonomy" id="81972"/>
    <lineage>
        <taxon>Eukaryota</taxon>
        <taxon>Viridiplantae</taxon>
        <taxon>Streptophyta</taxon>
        <taxon>Embryophyta</taxon>
        <taxon>Tracheophyta</taxon>
        <taxon>Spermatophyta</taxon>
        <taxon>Magnoliopsida</taxon>
        <taxon>eudicotyledons</taxon>
        <taxon>Gunneridae</taxon>
        <taxon>Pentapetalae</taxon>
        <taxon>rosids</taxon>
        <taxon>malvids</taxon>
        <taxon>Brassicales</taxon>
        <taxon>Brassicaceae</taxon>
        <taxon>Camelineae</taxon>
        <taxon>Arabidopsis</taxon>
    </lineage>
</organism>
<evidence type="ECO:0000313" key="3">
    <source>
        <dbReference type="Proteomes" id="UP000008694"/>
    </source>
</evidence>
<dbReference type="SMART" id="SM00256">
    <property type="entry name" value="FBOX"/>
    <property type="match status" value="1"/>
</dbReference>
<name>D7LID0_ARALL</name>
<dbReference type="Pfam" id="PF07734">
    <property type="entry name" value="FBA_1"/>
    <property type="match status" value="1"/>
</dbReference>
<evidence type="ECO:0000313" key="2">
    <source>
        <dbReference type="EMBL" id="EFH55364.1"/>
    </source>
</evidence>
<dbReference type="Gene3D" id="1.20.1280.50">
    <property type="match status" value="1"/>
</dbReference>
<dbReference type="Gramene" id="Al_scaffold_0004_1146">
    <property type="protein sequence ID" value="Al_scaffold_0004_1146"/>
    <property type="gene ID" value="Al_scaffold_0004_1146"/>
</dbReference>
<protein>
    <submittedName>
        <fullName evidence="2">Predicted protein</fullName>
    </submittedName>
</protein>
<dbReference type="HOGENOM" id="CLU_034692_0_0_1"/>
<dbReference type="InterPro" id="IPR001810">
    <property type="entry name" value="F-box_dom"/>
</dbReference>
<sequence>MGLEPITIKPKFKELISPKTRKRWWIDRHGKERFARLGLDPKMLDLPSDMEEEVLSRVPVTSLGKLRLTCKKWNTLTKGESFLKKNGIEVVMLVESRVSLMTVDLLYPSIERIGNLDADGIKISKIFHCQGLFLCINKDKDKDSSRLVVLNPFLGQTRYIELPRNSSYHIREKYALGYEKKNHKVLRFVNEYYEISGDRICELQMYSLNSNSWKVIDDFTPDWYISYQYSGVSLKGNTYWYAQDEIPFDGRISDHSNFLLSFDFTKERFGPRLPLPFHGFYRHNVTFSSVREEQLAVLFQSRYELDSVVKIWITNKIEPNAVSWSNLLFAVDMKPVAGFQFPYVAGSFFVDEDKKVAVVVDKEDKCHPHNIVYIIGDNGILNKVDLGESTDNVDRITQQFFLPHTGEVRSRIREEEVQSLEICE</sequence>
<accession>D7LID0</accession>
<dbReference type="STRING" id="81972.D7LID0"/>
<dbReference type="NCBIfam" id="TIGR01640">
    <property type="entry name" value="F_box_assoc_1"/>
    <property type="match status" value="1"/>
</dbReference>
<dbReference type="InterPro" id="IPR006527">
    <property type="entry name" value="F-box-assoc_dom_typ1"/>
</dbReference>
<proteinExistence type="predicted"/>
<feature type="domain" description="F-box" evidence="1">
    <location>
        <begin position="40"/>
        <end position="86"/>
    </location>
</feature>
<dbReference type="InterPro" id="IPR050796">
    <property type="entry name" value="SCF_F-box_component"/>
</dbReference>
<gene>
    <name evidence="2" type="ORF">ARALYDRAFT_668427</name>
</gene>
<dbReference type="AlphaFoldDB" id="D7LID0"/>
<reference evidence="3" key="1">
    <citation type="journal article" date="2011" name="Nat. Genet.">
        <title>The Arabidopsis lyrata genome sequence and the basis of rapid genome size change.</title>
        <authorList>
            <person name="Hu T.T."/>
            <person name="Pattyn P."/>
            <person name="Bakker E.G."/>
            <person name="Cao J."/>
            <person name="Cheng J.-F."/>
            <person name="Clark R.M."/>
            <person name="Fahlgren N."/>
            <person name="Fawcett J.A."/>
            <person name="Grimwood J."/>
            <person name="Gundlach H."/>
            <person name="Haberer G."/>
            <person name="Hollister J.D."/>
            <person name="Ossowski S."/>
            <person name="Ottilar R.P."/>
            <person name="Salamov A.A."/>
            <person name="Schneeberger K."/>
            <person name="Spannagl M."/>
            <person name="Wang X."/>
            <person name="Yang L."/>
            <person name="Nasrallah M.E."/>
            <person name="Bergelson J."/>
            <person name="Carrington J.C."/>
            <person name="Gaut B.S."/>
            <person name="Schmutz J."/>
            <person name="Mayer K.F.X."/>
            <person name="Van de Peer Y."/>
            <person name="Grigoriev I.V."/>
            <person name="Nordborg M."/>
            <person name="Weigel D."/>
            <person name="Guo Y.-L."/>
        </authorList>
    </citation>
    <scope>NUCLEOTIDE SEQUENCE [LARGE SCALE GENOMIC DNA]</scope>
    <source>
        <strain evidence="3">cv. MN47</strain>
    </source>
</reference>
<dbReference type="PROSITE" id="PS50181">
    <property type="entry name" value="FBOX"/>
    <property type="match status" value="1"/>
</dbReference>
<dbReference type="EMBL" id="GL348716">
    <property type="protein sequence ID" value="EFH55364.1"/>
    <property type="molecule type" value="Genomic_DNA"/>
</dbReference>
<dbReference type="SUPFAM" id="SSF81383">
    <property type="entry name" value="F-box domain"/>
    <property type="match status" value="1"/>
</dbReference>
<dbReference type="PANTHER" id="PTHR31672:SF13">
    <property type="entry name" value="F-BOX PROTEIN CPR30-LIKE"/>
    <property type="match status" value="1"/>
</dbReference>
<keyword evidence="3" id="KW-1185">Reference proteome</keyword>
<dbReference type="InterPro" id="IPR036047">
    <property type="entry name" value="F-box-like_dom_sf"/>
</dbReference>